<dbReference type="InterPro" id="IPR039561">
    <property type="entry name" value="Peptidase_M15C"/>
</dbReference>
<dbReference type="PROSITE" id="PS51272">
    <property type="entry name" value="SLH"/>
    <property type="match status" value="2"/>
</dbReference>
<comment type="caution">
    <text evidence="4">The sequence shown here is derived from an EMBL/GenBank/DDBJ whole genome shotgun (WGS) entry which is preliminary data.</text>
</comment>
<dbReference type="EMBL" id="DVJS01000197">
    <property type="protein sequence ID" value="HIS97875.1"/>
    <property type="molecule type" value="Genomic_DNA"/>
</dbReference>
<reference evidence="4" key="1">
    <citation type="submission" date="2020-10" db="EMBL/GenBank/DDBJ databases">
        <authorList>
            <person name="Gilroy R."/>
        </authorList>
    </citation>
    <scope>NUCLEOTIDE SEQUENCE</scope>
    <source>
        <strain evidence="4">ChiHecec3B27-6122</strain>
    </source>
</reference>
<dbReference type="Pfam" id="PF13539">
    <property type="entry name" value="Peptidase_M15_4"/>
    <property type="match status" value="1"/>
</dbReference>
<keyword evidence="2" id="KW-0732">Signal</keyword>
<dbReference type="Pfam" id="PF00395">
    <property type="entry name" value="SLH"/>
    <property type="match status" value="2"/>
</dbReference>
<accession>A0A9D1G5T3</accession>
<dbReference type="InterPro" id="IPR001119">
    <property type="entry name" value="SLH_dom"/>
</dbReference>
<dbReference type="PANTHER" id="PTHR43308:SF5">
    <property type="entry name" value="S-LAYER PROTEIN _ PEPTIDOGLYCAN ENDO-BETA-N-ACETYLGLUCOSAMINIDASE"/>
    <property type="match status" value="1"/>
</dbReference>
<keyword evidence="1" id="KW-0677">Repeat</keyword>
<organism evidence="4 5">
    <name type="scientific">Candidatus Scatomorpha pullistercoris</name>
    <dbReference type="NCBI Taxonomy" id="2840929"/>
    <lineage>
        <taxon>Bacteria</taxon>
        <taxon>Bacillati</taxon>
        <taxon>Bacillota</taxon>
        <taxon>Clostridia</taxon>
        <taxon>Eubacteriales</taxon>
        <taxon>Candidatus Scatomorpha</taxon>
    </lineage>
</organism>
<sequence>MRKKSILMRLSAALLAVLCIFAAAPGMQARALNMGSLNVSFADVGKDDWFYEYVTFCASLGIIEGKEDGLYHPDDQLKRGEFMKLLSYIGDLVPYTWDTSVHWAQPYWQLMNDNGVLWGIDEVVCTYSSLEQPISRYEMSVMINNLCSNVYSETPVTLESPSSVIGDYDSMASKYHESVIQAFGKGILDGYEDGNFHGDNTLTRAQAAAVVVRTAVTSERLEVEDAAEVETPTGGDVTMNPQDSFAWRSRSMIDAWGNPNSEARLLLFGDSSKTYFSGNEANLSDYIVTIQVRTWDINSSGQKYTRTWNLQVNKMVEDEVKAIFEYIYNDPEQFPIHALGCARFGANQLRHGWGCAIDINPVENFYCYTTTTPYTAVTGTTCYKYSDSPYCITPDSSVVEAFALYGWGWGGGTAENGYSGWTTTADYMHFSILSSGG</sequence>
<dbReference type="AlphaFoldDB" id="A0A9D1G5T3"/>
<evidence type="ECO:0000313" key="5">
    <source>
        <dbReference type="Proteomes" id="UP000886876"/>
    </source>
</evidence>
<proteinExistence type="predicted"/>
<feature type="domain" description="SLH" evidence="3">
    <location>
        <begin position="37"/>
        <end position="100"/>
    </location>
</feature>
<gene>
    <name evidence="4" type="ORF">IAD42_07875</name>
</gene>
<dbReference type="Proteomes" id="UP000886876">
    <property type="component" value="Unassembled WGS sequence"/>
</dbReference>
<dbReference type="PANTHER" id="PTHR43308">
    <property type="entry name" value="OUTER MEMBRANE PROTEIN ALPHA-RELATED"/>
    <property type="match status" value="1"/>
</dbReference>
<evidence type="ECO:0000256" key="2">
    <source>
        <dbReference type="SAM" id="SignalP"/>
    </source>
</evidence>
<evidence type="ECO:0000313" key="4">
    <source>
        <dbReference type="EMBL" id="HIS97875.1"/>
    </source>
</evidence>
<name>A0A9D1G5T3_9FIRM</name>
<feature type="chain" id="PRO_5038636738" evidence="2">
    <location>
        <begin position="30"/>
        <end position="437"/>
    </location>
</feature>
<evidence type="ECO:0000259" key="3">
    <source>
        <dbReference type="PROSITE" id="PS51272"/>
    </source>
</evidence>
<reference evidence="4" key="2">
    <citation type="journal article" date="2021" name="PeerJ">
        <title>Extensive microbial diversity within the chicken gut microbiome revealed by metagenomics and culture.</title>
        <authorList>
            <person name="Gilroy R."/>
            <person name="Ravi A."/>
            <person name="Getino M."/>
            <person name="Pursley I."/>
            <person name="Horton D.L."/>
            <person name="Alikhan N.F."/>
            <person name="Baker D."/>
            <person name="Gharbi K."/>
            <person name="Hall N."/>
            <person name="Watson M."/>
            <person name="Adriaenssens E.M."/>
            <person name="Foster-Nyarko E."/>
            <person name="Jarju S."/>
            <person name="Secka A."/>
            <person name="Antonio M."/>
            <person name="Oren A."/>
            <person name="Chaudhuri R.R."/>
            <person name="La Ragione R."/>
            <person name="Hildebrand F."/>
            <person name="Pallen M.J."/>
        </authorList>
    </citation>
    <scope>NUCLEOTIDE SEQUENCE</scope>
    <source>
        <strain evidence="4">ChiHecec3B27-6122</strain>
    </source>
</reference>
<evidence type="ECO:0000256" key="1">
    <source>
        <dbReference type="ARBA" id="ARBA00022737"/>
    </source>
</evidence>
<feature type="signal peptide" evidence="2">
    <location>
        <begin position="1"/>
        <end position="29"/>
    </location>
</feature>
<dbReference type="Gene3D" id="3.30.1380.10">
    <property type="match status" value="1"/>
</dbReference>
<dbReference type="GO" id="GO:0008233">
    <property type="term" value="F:peptidase activity"/>
    <property type="evidence" value="ECO:0007669"/>
    <property type="project" value="InterPro"/>
</dbReference>
<feature type="domain" description="SLH" evidence="3">
    <location>
        <begin position="162"/>
        <end position="225"/>
    </location>
</feature>
<dbReference type="InterPro" id="IPR009045">
    <property type="entry name" value="Zn_M74/Hedgehog-like"/>
</dbReference>
<dbReference type="InterPro" id="IPR051465">
    <property type="entry name" value="Cell_Envelope_Struct_Comp"/>
</dbReference>
<protein>
    <submittedName>
        <fullName evidence="4">S-layer homology domain-containing protein</fullName>
    </submittedName>
</protein>
<dbReference type="SUPFAM" id="SSF55166">
    <property type="entry name" value="Hedgehog/DD-peptidase"/>
    <property type="match status" value="1"/>
</dbReference>